<dbReference type="PANTHER" id="PTHR38776:SF1">
    <property type="entry name" value="MLTA-INTERACTING PROTEIN-RELATED"/>
    <property type="match status" value="1"/>
</dbReference>
<dbReference type="InterPro" id="IPR010583">
    <property type="entry name" value="MipA"/>
</dbReference>
<sequence length="249" mass="27602">MNKTLLCTLLLSFAGHACAQQATPDADFPDHLTGDIGPGVFRLERNILGKSDKTSVLPYAYFDYKRFFARLDTFGFKTVKMGAGYLELAARVNFDHMDAERGLNRRSNSIPIGIGTLQETRFGAFFLNAFYDVNKSNGTLLEAIYAAQVDIGRAHIYPQVGIERRSSAYNDYFYGVTASESAASGFRQYHAGASTTPMLGLTIEMPIAENWVGNITFRRKWLGNGIANSPIVNHSTENMGLVAINYHFK</sequence>
<comment type="subcellular location">
    <subcellularLocation>
        <location evidence="1">Cell outer membrane</location>
    </subcellularLocation>
</comment>
<proteinExistence type="inferred from homology"/>
<evidence type="ECO:0000313" key="7">
    <source>
        <dbReference type="EMBL" id="MFL9878852.1"/>
    </source>
</evidence>
<reference evidence="7 8" key="1">
    <citation type="journal article" date="2024" name="Chem. Sci.">
        <title>Discovery of megapolipeptins by genome mining of a Burkholderiales bacteria collection.</title>
        <authorList>
            <person name="Paulo B.S."/>
            <person name="Recchia M.J.J."/>
            <person name="Lee S."/>
            <person name="Fergusson C.H."/>
            <person name="Romanowski S.B."/>
            <person name="Hernandez A."/>
            <person name="Krull N."/>
            <person name="Liu D.Y."/>
            <person name="Cavanagh H."/>
            <person name="Bos A."/>
            <person name="Gray C.A."/>
            <person name="Murphy B.T."/>
            <person name="Linington R.G."/>
            <person name="Eustaquio A.S."/>
        </authorList>
    </citation>
    <scope>NUCLEOTIDE SEQUENCE [LARGE SCALE GENOMIC DNA]</scope>
    <source>
        <strain evidence="7 8">RL21-008-BIB-B</strain>
    </source>
</reference>
<evidence type="ECO:0000256" key="3">
    <source>
        <dbReference type="ARBA" id="ARBA00022729"/>
    </source>
</evidence>
<keyword evidence="3 6" id="KW-0732">Signal</keyword>
<organism evidence="7 8">
    <name type="scientific">Herbaspirillum rhizosphaerae</name>
    <dbReference type="NCBI Taxonomy" id="346179"/>
    <lineage>
        <taxon>Bacteria</taxon>
        <taxon>Pseudomonadati</taxon>
        <taxon>Pseudomonadota</taxon>
        <taxon>Betaproteobacteria</taxon>
        <taxon>Burkholderiales</taxon>
        <taxon>Oxalobacteraceae</taxon>
        <taxon>Herbaspirillum</taxon>
    </lineage>
</organism>
<keyword evidence="8" id="KW-1185">Reference proteome</keyword>
<gene>
    <name evidence="7" type="ORF">PQR63_10680</name>
</gene>
<comment type="similarity">
    <text evidence="2">Belongs to the MipA/OmpV family.</text>
</comment>
<keyword evidence="4" id="KW-0472">Membrane</keyword>
<feature type="chain" id="PRO_5045499429" evidence="6">
    <location>
        <begin position="20"/>
        <end position="249"/>
    </location>
</feature>
<evidence type="ECO:0000313" key="8">
    <source>
        <dbReference type="Proteomes" id="UP001629214"/>
    </source>
</evidence>
<protein>
    <submittedName>
        <fullName evidence="7">MipA/OmpV family protein</fullName>
    </submittedName>
</protein>
<dbReference type="RefSeq" id="WP_408167845.1">
    <property type="nucleotide sequence ID" value="NZ_JAQQFR010000006.1"/>
</dbReference>
<evidence type="ECO:0000256" key="1">
    <source>
        <dbReference type="ARBA" id="ARBA00004442"/>
    </source>
</evidence>
<accession>A0ABW8Z7F6</accession>
<dbReference type="Pfam" id="PF06629">
    <property type="entry name" value="MipA"/>
    <property type="match status" value="1"/>
</dbReference>
<evidence type="ECO:0000256" key="2">
    <source>
        <dbReference type="ARBA" id="ARBA00005722"/>
    </source>
</evidence>
<evidence type="ECO:0000256" key="5">
    <source>
        <dbReference type="ARBA" id="ARBA00023237"/>
    </source>
</evidence>
<evidence type="ECO:0000256" key="4">
    <source>
        <dbReference type="ARBA" id="ARBA00023136"/>
    </source>
</evidence>
<comment type="caution">
    <text evidence="7">The sequence shown here is derived from an EMBL/GenBank/DDBJ whole genome shotgun (WGS) entry which is preliminary data.</text>
</comment>
<name>A0ABW8Z7F6_9BURK</name>
<evidence type="ECO:0000256" key="6">
    <source>
        <dbReference type="SAM" id="SignalP"/>
    </source>
</evidence>
<dbReference type="PANTHER" id="PTHR38776">
    <property type="entry name" value="MLTA-INTERACTING PROTEIN-RELATED"/>
    <property type="match status" value="1"/>
</dbReference>
<dbReference type="EMBL" id="JAQQFR010000006">
    <property type="protein sequence ID" value="MFL9878852.1"/>
    <property type="molecule type" value="Genomic_DNA"/>
</dbReference>
<dbReference type="Proteomes" id="UP001629214">
    <property type="component" value="Unassembled WGS sequence"/>
</dbReference>
<feature type="signal peptide" evidence="6">
    <location>
        <begin position="1"/>
        <end position="19"/>
    </location>
</feature>
<keyword evidence="5" id="KW-0998">Cell outer membrane</keyword>